<dbReference type="PRINTS" id="PR01041">
    <property type="entry name" value="TRNASYNTHMET"/>
</dbReference>
<dbReference type="PANTHER" id="PTHR43326">
    <property type="entry name" value="METHIONYL-TRNA SYNTHETASE"/>
    <property type="match status" value="1"/>
</dbReference>
<dbReference type="GO" id="GO:0005524">
    <property type="term" value="F:ATP binding"/>
    <property type="evidence" value="ECO:0007669"/>
    <property type="project" value="UniProtKB-KW"/>
</dbReference>
<keyword evidence="4" id="KW-0067">ATP-binding</keyword>
<dbReference type="PANTHER" id="PTHR43326:SF1">
    <property type="entry name" value="METHIONINE--TRNA LIGASE, MITOCHONDRIAL"/>
    <property type="match status" value="1"/>
</dbReference>
<sequence>MHAHIAKLTSSTARRVLSGFPNSRLWTCVSCQALRPRNRSISTQPASEKPYYITTPIFYVNAAPHVGHLYTMVLSDIIKRWHSLKGKNALLLTGTDEHGLKVQRASEQAGVDPKTFCDKGAEIFKVCYVQ</sequence>
<dbReference type="InterPro" id="IPR023457">
    <property type="entry name" value="Met-tRNA_synth_2"/>
</dbReference>
<dbReference type="EMBL" id="ML979137">
    <property type="protein sequence ID" value="KAF1914931.1"/>
    <property type="molecule type" value="Genomic_DNA"/>
</dbReference>
<dbReference type="GO" id="GO:0004825">
    <property type="term" value="F:methionine-tRNA ligase activity"/>
    <property type="evidence" value="ECO:0007669"/>
    <property type="project" value="InterPro"/>
</dbReference>
<dbReference type="AlphaFoldDB" id="A0A6A5QGQ2"/>
<dbReference type="SUPFAM" id="SSF52374">
    <property type="entry name" value="Nucleotidylyl transferase"/>
    <property type="match status" value="1"/>
</dbReference>
<dbReference type="Gene3D" id="3.40.50.620">
    <property type="entry name" value="HUPs"/>
    <property type="match status" value="1"/>
</dbReference>
<dbReference type="Proteomes" id="UP000800096">
    <property type="component" value="Unassembled WGS sequence"/>
</dbReference>
<gene>
    <name evidence="8" type="ORF">BDU57DRAFT_307964</name>
</gene>
<evidence type="ECO:0000259" key="7">
    <source>
        <dbReference type="Pfam" id="PF09334"/>
    </source>
</evidence>
<evidence type="ECO:0000256" key="5">
    <source>
        <dbReference type="ARBA" id="ARBA00022917"/>
    </source>
</evidence>
<reference evidence="8" key="1">
    <citation type="journal article" date="2020" name="Stud. Mycol.">
        <title>101 Dothideomycetes genomes: a test case for predicting lifestyles and emergence of pathogens.</title>
        <authorList>
            <person name="Haridas S."/>
            <person name="Albert R."/>
            <person name="Binder M."/>
            <person name="Bloem J."/>
            <person name="Labutti K."/>
            <person name="Salamov A."/>
            <person name="Andreopoulos B."/>
            <person name="Baker S."/>
            <person name="Barry K."/>
            <person name="Bills G."/>
            <person name="Bluhm B."/>
            <person name="Cannon C."/>
            <person name="Castanera R."/>
            <person name="Culley D."/>
            <person name="Daum C."/>
            <person name="Ezra D."/>
            <person name="Gonzalez J."/>
            <person name="Henrissat B."/>
            <person name="Kuo A."/>
            <person name="Liang C."/>
            <person name="Lipzen A."/>
            <person name="Lutzoni F."/>
            <person name="Magnuson J."/>
            <person name="Mondo S."/>
            <person name="Nolan M."/>
            <person name="Ohm R."/>
            <person name="Pangilinan J."/>
            <person name="Park H.-J."/>
            <person name="Ramirez L."/>
            <person name="Alfaro M."/>
            <person name="Sun H."/>
            <person name="Tritt A."/>
            <person name="Yoshinaga Y."/>
            <person name="Zwiers L.-H."/>
            <person name="Turgeon B."/>
            <person name="Goodwin S."/>
            <person name="Spatafora J."/>
            <person name="Crous P."/>
            <person name="Grigoriev I."/>
        </authorList>
    </citation>
    <scope>NUCLEOTIDE SEQUENCE</scope>
    <source>
        <strain evidence="8">HMLAC05119</strain>
    </source>
</reference>
<protein>
    <submittedName>
        <fullName evidence="8">tRNA synthetases class I (M)-domain-containing protein</fullName>
    </submittedName>
</protein>
<evidence type="ECO:0000256" key="4">
    <source>
        <dbReference type="ARBA" id="ARBA00022840"/>
    </source>
</evidence>
<dbReference type="InterPro" id="IPR033911">
    <property type="entry name" value="MetRS_core"/>
</dbReference>
<evidence type="ECO:0000256" key="1">
    <source>
        <dbReference type="ARBA" id="ARBA00005594"/>
    </source>
</evidence>
<dbReference type="InterPro" id="IPR015413">
    <property type="entry name" value="Methionyl/Leucyl_tRNA_Synth"/>
</dbReference>
<keyword evidence="9" id="KW-1185">Reference proteome</keyword>
<evidence type="ECO:0000256" key="6">
    <source>
        <dbReference type="ARBA" id="ARBA00023146"/>
    </source>
</evidence>
<name>A0A6A5QGQ2_AMPQU</name>
<keyword evidence="3" id="KW-0547">Nucleotide-binding</keyword>
<evidence type="ECO:0000313" key="9">
    <source>
        <dbReference type="Proteomes" id="UP000800096"/>
    </source>
</evidence>
<accession>A0A6A5QGQ2</accession>
<keyword evidence="5" id="KW-0648">Protein biosynthesis</keyword>
<dbReference type="OrthoDB" id="24670at2759"/>
<dbReference type="GO" id="GO:0006431">
    <property type="term" value="P:methionyl-tRNA aminoacylation"/>
    <property type="evidence" value="ECO:0007669"/>
    <property type="project" value="InterPro"/>
</dbReference>
<dbReference type="Pfam" id="PF09334">
    <property type="entry name" value="tRNA-synt_1g"/>
    <property type="match status" value="1"/>
</dbReference>
<evidence type="ECO:0000313" key="8">
    <source>
        <dbReference type="EMBL" id="KAF1914931.1"/>
    </source>
</evidence>
<comment type="similarity">
    <text evidence="1">Belongs to the class-I aminoacyl-tRNA synthetase family.</text>
</comment>
<keyword evidence="6 8" id="KW-0030">Aminoacyl-tRNA synthetase</keyword>
<evidence type="ECO:0000256" key="3">
    <source>
        <dbReference type="ARBA" id="ARBA00022741"/>
    </source>
</evidence>
<evidence type="ECO:0000256" key="2">
    <source>
        <dbReference type="ARBA" id="ARBA00022598"/>
    </source>
</evidence>
<organism evidence="8 9">
    <name type="scientific">Ampelomyces quisqualis</name>
    <name type="common">Powdery mildew agent</name>
    <dbReference type="NCBI Taxonomy" id="50730"/>
    <lineage>
        <taxon>Eukaryota</taxon>
        <taxon>Fungi</taxon>
        <taxon>Dikarya</taxon>
        <taxon>Ascomycota</taxon>
        <taxon>Pezizomycotina</taxon>
        <taxon>Dothideomycetes</taxon>
        <taxon>Pleosporomycetidae</taxon>
        <taxon>Pleosporales</taxon>
        <taxon>Pleosporineae</taxon>
        <taxon>Phaeosphaeriaceae</taxon>
        <taxon>Ampelomyces</taxon>
    </lineage>
</organism>
<proteinExistence type="inferred from homology"/>
<feature type="domain" description="Methionyl/Leucyl tRNA synthetase" evidence="7">
    <location>
        <begin position="51"/>
        <end position="127"/>
    </location>
</feature>
<keyword evidence="2" id="KW-0436">Ligase</keyword>
<dbReference type="InterPro" id="IPR014729">
    <property type="entry name" value="Rossmann-like_a/b/a_fold"/>
</dbReference>